<evidence type="ECO:0000313" key="3">
    <source>
        <dbReference type="EMBL" id="QEH38783.1"/>
    </source>
</evidence>
<dbReference type="EMBL" id="CP042997">
    <property type="protein sequence ID" value="QEH38783.1"/>
    <property type="molecule type" value="Genomic_DNA"/>
</dbReference>
<protein>
    <recommendedName>
        <fullName evidence="2">DUF6745 domain-containing protein</fullName>
    </recommendedName>
</protein>
<keyword evidence="4" id="KW-1185">Reference proteome</keyword>
<dbReference type="Gene3D" id="3.80.10.10">
    <property type="entry name" value="Ribonuclease Inhibitor"/>
    <property type="match status" value="1"/>
</dbReference>
<dbReference type="OrthoDB" id="871648at2"/>
<feature type="domain" description="DUF6745" evidence="2">
    <location>
        <begin position="437"/>
        <end position="563"/>
    </location>
</feature>
<evidence type="ECO:0000259" key="2">
    <source>
        <dbReference type="Pfam" id="PF20530"/>
    </source>
</evidence>
<proteinExistence type="predicted"/>
<accession>A0A5B9WE90</accession>
<gene>
    <name evidence="3" type="ORF">OJF2_73910</name>
</gene>
<dbReference type="Proteomes" id="UP000324233">
    <property type="component" value="Chromosome"/>
</dbReference>
<dbReference type="InterPro" id="IPR032675">
    <property type="entry name" value="LRR_dom_sf"/>
</dbReference>
<organism evidence="3 4">
    <name type="scientific">Aquisphaera giovannonii</name>
    <dbReference type="NCBI Taxonomy" id="406548"/>
    <lineage>
        <taxon>Bacteria</taxon>
        <taxon>Pseudomonadati</taxon>
        <taxon>Planctomycetota</taxon>
        <taxon>Planctomycetia</taxon>
        <taxon>Isosphaerales</taxon>
        <taxon>Isosphaeraceae</taxon>
        <taxon>Aquisphaera</taxon>
    </lineage>
</organism>
<name>A0A5B9WE90_9BACT</name>
<dbReference type="KEGG" id="agv:OJF2_73910"/>
<sequence length="563" mass="61053">MGPLLQRLLGWLGVPSAPPIPAPGPSDSGQPVIEPVDRPSPAAPGPRGSRLGDVARDYEAWKACVLLLAGGRAPEGLAAGHSLSLAKLRIRSLPAGLTVRGDLDLRQCQRLTRIGDGLCVSGDLRVGGRCPEPPWWERKWLREAETSHTPAMALRTLSGDDQCPLAALPSELRIGGDLRLRKLRRLERLPEGLFVGRSIELAGCTSLARLPDPFEVHGDLTIQSAPSLAALPDRLVVKGNLRVIGAHIESLPGHLTVGEDLVLECCDRLTTLPDGLAVGGSLVVRRCPIGRIPEGLRVGRDLRLHRLPELRETPPGLSAPGRIELLRCPTLRRIGPGLRVGTDLCIRRCGRLEELPEGLVVPGTLDLRGSATLTKLPRGLDVGAAPGRSAFEPALRVADCPALTSLPGDLELAGPIEVAGSGLRDLPERLSRSTRILWRGVLVPPEVVFRPETLTPEQILGQPNAELRRVMLERVGLEVVLRRARAEVLDRDADAGGERRLVLTWLRDRPGQAQPRCYLHCRCPSTGREYLLRVPPETRTCREAAAWLAGFDDPDGYRPVRET</sequence>
<evidence type="ECO:0000313" key="4">
    <source>
        <dbReference type="Proteomes" id="UP000324233"/>
    </source>
</evidence>
<dbReference type="InterPro" id="IPR046633">
    <property type="entry name" value="DUF6745"/>
</dbReference>
<dbReference type="Pfam" id="PF20530">
    <property type="entry name" value="DUF6745"/>
    <property type="match status" value="1"/>
</dbReference>
<feature type="region of interest" description="Disordered" evidence="1">
    <location>
        <begin position="19"/>
        <end position="51"/>
    </location>
</feature>
<dbReference type="AlphaFoldDB" id="A0A5B9WE90"/>
<reference evidence="3 4" key="1">
    <citation type="submission" date="2019-08" db="EMBL/GenBank/DDBJ databases">
        <title>Deep-cultivation of Planctomycetes and their phenomic and genomic characterization uncovers novel biology.</title>
        <authorList>
            <person name="Wiegand S."/>
            <person name="Jogler M."/>
            <person name="Boedeker C."/>
            <person name="Pinto D."/>
            <person name="Vollmers J."/>
            <person name="Rivas-Marin E."/>
            <person name="Kohn T."/>
            <person name="Peeters S.H."/>
            <person name="Heuer A."/>
            <person name="Rast P."/>
            <person name="Oberbeckmann S."/>
            <person name="Bunk B."/>
            <person name="Jeske O."/>
            <person name="Meyerdierks A."/>
            <person name="Storesund J.E."/>
            <person name="Kallscheuer N."/>
            <person name="Luecker S."/>
            <person name="Lage O.M."/>
            <person name="Pohl T."/>
            <person name="Merkel B.J."/>
            <person name="Hornburger P."/>
            <person name="Mueller R.-W."/>
            <person name="Bruemmer F."/>
            <person name="Labrenz M."/>
            <person name="Spormann A.M."/>
            <person name="Op den Camp H."/>
            <person name="Overmann J."/>
            <person name="Amann R."/>
            <person name="Jetten M.S.M."/>
            <person name="Mascher T."/>
            <person name="Medema M.H."/>
            <person name="Devos D.P."/>
            <person name="Kaster A.-K."/>
            <person name="Ovreas L."/>
            <person name="Rohde M."/>
            <person name="Galperin M.Y."/>
            <person name="Jogler C."/>
        </authorList>
    </citation>
    <scope>NUCLEOTIDE SEQUENCE [LARGE SCALE GENOMIC DNA]</scope>
    <source>
        <strain evidence="3 4">OJF2</strain>
    </source>
</reference>
<evidence type="ECO:0000256" key="1">
    <source>
        <dbReference type="SAM" id="MobiDB-lite"/>
    </source>
</evidence>
<dbReference type="RefSeq" id="WP_148598189.1">
    <property type="nucleotide sequence ID" value="NZ_CP042997.1"/>
</dbReference>